<dbReference type="RefSeq" id="WP_330161580.1">
    <property type="nucleotide sequence ID" value="NZ_JAUUCC010000128.1"/>
</dbReference>
<comment type="caution">
    <text evidence="2">The sequence shown here is derived from an EMBL/GenBank/DDBJ whole genome shotgun (WGS) entry which is preliminary data.</text>
</comment>
<dbReference type="EMBL" id="JAUUCC010000128">
    <property type="protein sequence ID" value="MEE2054761.1"/>
    <property type="molecule type" value="Genomic_DNA"/>
</dbReference>
<name>A0ABU7KZN5_9ACTN</name>
<proteinExistence type="predicted"/>
<accession>A0ABU7KZN5</accession>
<gene>
    <name evidence="2" type="ORF">Q8A49_30120</name>
</gene>
<evidence type="ECO:0000256" key="1">
    <source>
        <dbReference type="SAM" id="MobiDB-lite"/>
    </source>
</evidence>
<evidence type="ECO:0000313" key="3">
    <source>
        <dbReference type="Proteomes" id="UP001348641"/>
    </source>
</evidence>
<protein>
    <submittedName>
        <fullName evidence="2">Uncharacterized protein</fullName>
    </submittedName>
</protein>
<evidence type="ECO:0000313" key="2">
    <source>
        <dbReference type="EMBL" id="MEE2054761.1"/>
    </source>
</evidence>
<sequence length="88" mass="9959">MKVQIDPTPVDAVGEALAVLAGRGTYELHRSRHGHQIHARYPWNIAAPRKRPVYPGHRCGQPLTHHTDHTWAQNAPQRTQAEQNTPPY</sequence>
<feature type="compositionally biased region" description="Polar residues" evidence="1">
    <location>
        <begin position="70"/>
        <end position="88"/>
    </location>
</feature>
<reference evidence="2 3" key="1">
    <citation type="submission" date="2023-07" db="EMBL/GenBank/DDBJ databases">
        <authorList>
            <person name="Girao M."/>
            <person name="Carvalho M.F."/>
        </authorList>
    </citation>
    <scope>NUCLEOTIDE SEQUENCE [LARGE SCALE GENOMIC DNA]</scope>
    <source>
        <strain evidence="2 3">66/93</strain>
    </source>
</reference>
<organism evidence="2 3">
    <name type="scientific">Nocardiopsis tropica</name>
    <dbReference type="NCBI Taxonomy" id="109330"/>
    <lineage>
        <taxon>Bacteria</taxon>
        <taxon>Bacillati</taxon>
        <taxon>Actinomycetota</taxon>
        <taxon>Actinomycetes</taxon>
        <taxon>Streptosporangiales</taxon>
        <taxon>Nocardiopsidaceae</taxon>
        <taxon>Nocardiopsis</taxon>
    </lineage>
</organism>
<dbReference type="Proteomes" id="UP001348641">
    <property type="component" value="Unassembled WGS sequence"/>
</dbReference>
<feature type="region of interest" description="Disordered" evidence="1">
    <location>
        <begin position="55"/>
        <end position="88"/>
    </location>
</feature>